<dbReference type="Gene3D" id="1.10.533.10">
    <property type="entry name" value="Death Domain, Fas"/>
    <property type="match status" value="1"/>
</dbReference>
<reference evidence="3" key="1">
    <citation type="submission" date="2020-08" db="EMBL/GenBank/DDBJ databases">
        <title>Chromosome-level assembly of Southern catfish (Silurus meridionalis) provides insights into visual adaptation to the nocturnal and benthic lifestyles.</title>
        <authorList>
            <person name="Zhang Y."/>
            <person name="Wang D."/>
            <person name="Peng Z."/>
        </authorList>
    </citation>
    <scope>NUCLEOTIDE SEQUENCE</scope>
    <source>
        <strain evidence="3">SWU-2019-XX</strain>
        <tissue evidence="3">Muscle</tissue>
    </source>
</reference>
<dbReference type="InterPro" id="IPR000719">
    <property type="entry name" value="Prot_kinase_dom"/>
</dbReference>
<evidence type="ECO:0000259" key="1">
    <source>
        <dbReference type="PROSITE" id="PS50011"/>
    </source>
</evidence>
<dbReference type="InterPro" id="IPR008271">
    <property type="entry name" value="Ser/Thr_kinase_AS"/>
</dbReference>
<dbReference type="SUPFAM" id="SSF56112">
    <property type="entry name" value="Protein kinase-like (PK-like)"/>
    <property type="match status" value="1"/>
</dbReference>
<dbReference type="PROSITE" id="PS00108">
    <property type="entry name" value="PROTEIN_KINASE_ST"/>
    <property type="match status" value="1"/>
</dbReference>
<dbReference type="EMBL" id="JABFDY010000025">
    <property type="protein sequence ID" value="KAF7688992.1"/>
    <property type="molecule type" value="Genomic_DNA"/>
</dbReference>
<dbReference type="PANTHER" id="PTHR13954:SF28">
    <property type="match status" value="1"/>
</dbReference>
<accession>A0A8T0AAF2</accession>
<dbReference type="InterPro" id="IPR001315">
    <property type="entry name" value="CARD"/>
</dbReference>
<feature type="domain" description="CARD" evidence="2">
    <location>
        <begin position="5"/>
        <end position="72"/>
    </location>
</feature>
<dbReference type="InterPro" id="IPR011009">
    <property type="entry name" value="Kinase-like_dom_sf"/>
</dbReference>
<evidence type="ECO:0000313" key="3">
    <source>
        <dbReference type="EMBL" id="KAF7688992.1"/>
    </source>
</evidence>
<dbReference type="AlphaFoldDB" id="A0A8T0AAF2"/>
<dbReference type="GO" id="GO:0004521">
    <property type="term" value="F:RNA endonuclease activity"/>
    <property type="evidence" value="ECO:0007669"/>
    <property type="project" value="InterPro"/>
</dbReference>
<dbReference type="Pfam" id="PF00069">
    <property type="entry name" value="Pkinase"/>
    <property type="match status" value="1"/>
</dbReference>
<dbReference type="OrthoDB" id="63989at2759"/>
<dbReference type="PROSITE" id="PS50209">
    <property type="entry name" value="CARD"/>
    <property type="match status" value="1"/>
</dbReference>
<dbReference type="GO" id="GO:0036498">
    <property type="term" value="P:IRE1-mediated unfolded protein response"/>
    <property type="evidence" value="ECO:0007669"/>
    <property type="project" value="TreeGrafter"/>
</dbReference>
<dbReference type="SMART" id="SM00220">
    <property type="entry name" value="S_TKc"/>
    <property type="match status" value="1"/>
</dbReference>
<dbReference type="Gene3D" id="1.10.510.10">
    <property type="entry name" value="Transferase(Phosphotransferase) domain 1"/>
    <property type="match status" value="1"/>
</dbReference>
<dbReference type="PROSITE" id="PS50011">
    <property type="entry name" value="PROTEIN_KINASE_DOM"/>
    <property type="match status" value="1"/>
</dbReference>
<dbReference type="GO" id="GO:1990604">
    <property type="term" value="C:IRE1-TRAF2-ASK1 complex"/>
    <property type="evidence" value="ECO:0007669"/>
    <property type="project" value="TreeGrafter"/>
</dbReference>
<name>A0A8T0AAF2_SILME</name>
<dbReference type="InterPro" id="IPR011029">
    <property type="entry name" value="DEATH-like_dom_sf"/>
</dbReference>
<dbReference type="GO" id="GO:0005524">
    <property type="term" value="F:ATP binding"/>
    <property type="evidence" value="ECO:0007669"/>
    <property type="project" value="InterPro"/>
</dbReference>
<comment type="caution">
    <text evidence="3">The sequence shown here is derived from an EMBL/GenBank/DDBJ whole genome shotgun (WGS) entry which is preliminary data.</text>
</comment>
<organism evidence="3 4">
    <name type="scientific">Silurus meridionalis</name>
    <name type="common">Southern catfish</name>
    <name type="synonym">Silurus soldatovi meridionalis</name>
    <dbReference type="NCBI Taxonomy" id="175797"/>
    <lineage>
        <taxon>Eukaryota</taxon>
        <taxon>Metazoa</taxon>
        <taxon>Chordata</taxon>
        <taxon>Craniata</taxon>
        <taxon>Vertebrata</taxon>
        <taxon>Euteleostomi</taxon>
        <taxon>Actinopterygii</taxon>
        <taxon>Neopterygii</taxon>
        <taxon>Teleostei</taxon>
        <taxon>Ostariophysi</taxon>
        <taxon>Siluriformes</taxon>
        <taxon>Siluridae</taxon>
        <taxon>Silurus</taxon>
    </lineage>
</organism>
<gene>
    <name evidence="3" type="ORF">HF521_013799</name>
</gene>
<dbReference type="PANTHER" id="PTHR13954">
    <property type="entry name" value="IRE1-RELATED"/>
    <property type="match status" value="1"/>
</dbReference>
<proteinExistence type="predicted"/>
<dbReference type="Proteomes" id="UP000606274">
    <property type="component" value="Unassembled WGS sequence"/>
</dbReference>
<dbReference type="SUPFAM" id="SSF47986">
    <property type="entry name" value="DEATH domain"/>
    <property type="match status" value="1"/>
</dbReference>
<dbReference type="GO" id="GO:0042981">
    <property type="term" value="P:regulation of apoptotic process"/>
    <property type="evidence" value="ECO:0007669"/>
    <property type="project" value="InterPro"/>
</dbReference>
<evidence type="ECO:0000259" key="2">
    <source>
        <dbReference type="PROSITE" id="PS50209"/>
    </source>
</evidence>
<dbReference type="GO" id="GO:0070059">
    <property type="term" value="P:intrinsic apoptotic signaling pathway in response to endoplasmic reticulum stress"/>
    <property type="evidence" value="ECO:0007669"/>
    <property type="project" value="TreeGrafter"/>
</dbReference>
<protein>
    <submittedName>
        <fullName evidence="3">Uncharacterized protein</fullName>
    </submittedName>
</protein>
<evidence type="ECO:0000313" key="4">
    <source>
        <dbReference type="Proteomes" id="UP000606274"/>
    </source>
</evidence>
<dbReference type="GO" id="GO:0051082">
    <property type="term" value="F:unfolded protein binding"/>
    <property type="evidence" value="ECO:0007669"/>
    <property type="project" value="TreeGrafter"/>
</dbReference>
<sequence>MQRMDDEFCAAFVDAMREELIQRVCSVMPVADYLLQRKHISRETYEEITAASTRIKKMREIYRSLNNKQSKAAFCEALKQQEPYLLEELDGHFRSSESTGSSEVSSETHQKLNEWWKKNSNKYRSKFEALLKDPDLKTLGNGKLFTCEENKYEIGSGADGTCVYIGMRDDGTEVAVKRMIKNNHKQLKDEMTVLRDRKLEHKNIVKYIDFTEDKNFVYLCLQLCEYNFEEYKKTKEMDQDALKKVTKEVLLGLKVLHDAGIIHRDIKPTNILIDVDGNVKLADFGLSRKISQDASTVHTTRAGTRGWEATEILNGNVDGPCGYKLSTDIQVAGMLVYYILSGGDHPFGKQSEVEKNIHDGKYHLDEQTDVEAKDLIEKMLAPKPEERMLAKEAVEHPYFWDDKRRDSFFRFIGDNEAVQKWKDTDPKLREALRKYGKFNEWKSKITDLQDREKKLPDDLHGLLRFLRNRLIHEKEKFNKNNMYKDLFPEFYISANQLAKEMGWNWEDK</sequence>
<keyword evidence="4" id="KW-1185">Reference proteome</keyword>
<dbReference type="Pfam" id="PF00619">
    <property type="entry name" value="CARD"/>
    <property type="match status" value="1"/>
</dbReference>
<feature type="domain" description="Protein kinase" evidence="1">
    <location>
        <begin position="148"/>
        <end position="399"/>
    </location>
</feature>
<dbReference type="GO" id="GO:0004674">
    <property type="term" value="F:protein serine/threonine kinase activity"/>
    <property type="evidence" value="ECO:0007669"/>
    <property type="project" value="InterPro"/>
</dbReference>
<dbReference type="InterPro" id="IPR045133">
    <property type="entry name" value="IRE1/2-like"/>
</dbReference>